<feature type="transmembrane region" description="Helical" evidence="7">
    <location>
        <begin position="26"/>
        <end position="44"/>
    </location>
</feature>
<keyword evidence="4 7" id="KW-1133">Transmembrane helix</keyword>
<evidence type="ECO:0000313" key="9">
    <source>
        <dbReference type="Proteomes" id="UP000011648"/>
    </source>
</evidence>
<proteinExistence type="inferred from homology"/>
<evidence type="ECO:0000256" key="5">
    <source>
        <dbReference type="ARBA" id="ARBA00023136"/>
    </source>
</evidence>
<dbReference type="InterPro" id="IPR002549">
    <property type="entry name" value="AI-2E-like"/>
</dbReference>
<dbReference type="STRING" id="1230458.C484_11871"/>
<evidence type="ECO:0000256" key="3">
    <source>
        <dbReference type="ARBA" id="ARBA00022692"/>
    </source>
</evidence>
<evidence type="ECO:0000256" key="6">
    <source>
        <dbReference type="SAM" id="MobiDB-lite"/>
    </source>
</evidence>
<evidence type="ECO:0000313" key="8">
    <source>
        <dbReference type="EMBL" id="ELY90920.1"/>
    </source>
</evidence>
<evidence type="ECO:0000256" key="4">
    <source>
        <dbReference type="ARBA" id="ARBA00022989"/>
    </source>
</evidence>
<comment type="caution">
    <text evidence="8">The sequence shown here is derived from an EMBL/GenBank/DDBJ whole genome shotgun (WGS) entry which is preliminary data.</text>
</comment>
<sequence>MDVRTTSFALLLLVLAAIAALMVAPLLQYVMGAALLAFILYPAFERLEPYVGARIAALALTALAIVGAIVPLLIVSLAVLNTVVSFATDLDVATTLDRLRTVATDEFGLDTERVQSIETAALDELEASLSNAVEIALSELPALINRGIEMGVGLLVFVFLLYYLLADGDELVDWLREVVPLEDRVRDELFDEIYVVTWAVIESHVLVAVVEGLLGGLGFYLLGVPNVAFWTVIMVILSFLPAVGVWLVWAPAVGYLLLTSGTARAVAMLLYGLTVLSLVDNYLRAYAVDKGSGLHPAVIIVGVIGGIYLLGIMGLFLGPVLLAVFKAGLNVFNKTSLEPQRRTQSESAGQATEPVSNPEAATPPPAEQ</sequence>
<dbReference type="PANTHER" id="PTHR21716:SF4">
    <property type="entry name" value="TRANSMEMBRANE PROTEIN 245"/>
    <property type="match status" value="1"/>
</dbReference>
<accession>L9ZWP3</accession>
<keyword evidence="5 7" id="KW-0472">Membrane</keyword>
<evidence type="ECO:0008006" key="10">
    <source>
        <dbReference type="Google" id="ProtNLM"/>
    </source>
</evidence>
<feature type="transmembrane region" description="Helical" evidence="7">
    <location>
        <begin position="147"/>
        <end position="166"/>
    </location>
</feature>
<feature type="transmembrane region" description="Helical" evidence="7">
    <location>
        <begin position="56"/>
        <end position="80"/>
    </location>
</feature>
<dbReference type="PANTHER" id="PTHR21716">
    <property type="entry name" value="TRANSMEMBRANE PROTEIN"/>
    <property type="match status" value="1"/>
</dbReference>
<gene>
    <name evidence="8" type="ORF">C484_11871</name>
</gene>
<protein>
    <recommendedName>
        <fullName evidence="10">Permease</fullName>
    </recommendedName>
</protein>
<keyword evidence="3 7" id="KW-0812">Transmembrane</keyword>
<dbReference type="EMBL" id="AOIL01000042">
    <property type="protein sequence ID" value="ELY90920.1"/>
    <property type="molecule type" value="Genomic_DNA"/>
</dbReference>
<dbReference type="RefSeq" id="WP_006826106.1">
    <property type="nucleotide sequence ID" value="NZ_AOIL01000042.1"/>
</dbReference>
<dbReference type="OrthoDB" id="137390at2157"/>
<comment type="subcellular location">
    <subcellularLocation>
        <location evidence="1">Membrane</location>
        <topology evidence="1">Multi-pass membrane protein</topology>
    </subcellularLocation>
</comment>
<reference evidence="8 9" key="1">
    <citation type="journal article" date="2014" name="PLoS Genet.">
        <title>Phylogenetically driven sequencing of extremely halophilic archaea reveals strategies for static and dynamic osmo-response.</title>
        <authorList>
            <person name="Becker E.A."/>
            <person name="Seitzer P.M."/>
            <person name="Tritt A."/>
            <person name="Larsen D."/>
            <person name="Krusor M."/>
            <person name="Yao A.I."/>
            <person name="Wu D."/>
            <person name="Madern D."/>
            <person name="Eisen J.A."/>
            <person name="Darling A.E."/>
            <person name="Facciotti M.T."/>
        </authorList>
    </citation>
    <scope>NUCLEOTIDE SEQUENCE [LARGE SCALE GENOMIC DNA]</scope>
    <source>
        <strain evidence="8 9">DSM 12281</strain>
    </source>
</reference>
<dbReference type="Proteomes" id="UP000011648">
    <property type="component" value="Unassembled WGS sequence"/>
</dbReference>
<comment type="similarity">
    <text evidence="2">Belongs to the autoinducer-2 exporter (AI-2E) (TC 2.A.86) family.</text>
</comment>
<dbReference type="GO" id="GO:0016020">
    <property type="term" value="C:membrane"/>
    <property type="evidence" value="ECO:0007669"/>
    <property type="project" value="UniProtKB-SubCell"/>
</dbReference>
<name>L9ZWP3_9EURY</name>
<feature type="transmembrane region" description="Helical" evidence="7">
    <location>
        <begin position="256"/>
        <end position="279"/>
    </location>
</feature>
<evidence type="ECO:0000256" key="2">
    <source>
        <dbReference type="ARBA" id="ARBA00009773"/>
    </source>
</evidence>
<dbReference type="Pfam" id="PF01594">
    <property type="entry name" value="AI-2E_transport"/>
    <property type="match status" value="1"/>
</dbReference>
<dbReference type="AlphaFoldDB" id="L9ZWP3"/>
<dbReference type="PATRIC" id="fig|1230458.4.peg.2386"/>
<evidence type="ECO:0000256" key="7">
    <source>
        <dbReference type="SAM" id="Phobius"/>
    </source>
</evidence>
<organism evidence="8 9">
    <name type="scientific">Natrialba taiwanensis DSM 12281</name>
    <dbReference type="NCBI Taxonomy" id="1230458"/>
    <lineage>
        <taxon>Archaea</taxon>
        <taxon>Methanobacteriati</taxon>
        <taxon>Methanobacteriota</taxon>
        <taxon>Stenosarchaea group</taxon>
        <taxon>Halobacteria</taxon>
        <taxon>Halobacteriales</taxon>
        <taxon>Natrialbaceae</taxon>
        <taxon>Natrialba</taxon>
    </lineage>
</organism>
<feature type="transmembrane region" description="Helical" evidence="7">
    <location>
        <begin position="227"/>
        <end position="249"/>
    </location>
</feature>
<evidence type="ECO:0000256" key="1">
    <source>
        <dbReference type="ARBA" id="ARBA00004141"/>
    </source>
</evidence>
<feature type="region of interest" description="Disordered" evidence="6">
    <location>
        <begin position="338"/>
        <end position="368"/>
    </location>
</feature>
<keyword evidence="9" id="KW-1185">Reference proteome</keyword>
<feature type="transmembrane region" description="Helical" evidence="7">
    <location>
        <begin position="299"/>
        <end position="325"/>
    </location>
</feature>
<feature type="compositionally biased region" description="Polar residues" evidence="6">
    <location>
        <begin position="345"/>
        <end position="355"/>
    </location>
</feature>